<comment type="caution">
    <text evidence="3">The sequence shown here is derived from an EMBL/GenBank/DDBJ whole genome shotgun (WGS) entry which is preliminary data.</text>
</comment>
<keyword evidence="1" id="KW-0175">Coiled coil</keyword>
<evidence type="ECO:0000313" key="4">
    <source>
        <dbReference type="Proteomes" id="UP000772434"/>
    </source>
</evidence>
<evidence type="ECO:0000313" key="3">
    <source>
        <dbReference type="EMBL" id="KAF9072740.1"/>
    </source>
</evidence>
<proteinExistence type="predicted"/>
<dbReference type="EMBL" id="JADNRY010000022">
    <property type="protein sequence ID" value="KAF9072740.1"/>
    <property type="molecule type" value="Genomic_DNA"/>
</dbReference>
<dbReference type="AlphaFoldDB" id="A0A9P5Q289"/>
<accession>A0A9P5Q289</accession>
<feature type="compositionally biased region" description="Polar residues" evidence="2">
    <location>
        <begin position="46"/>
        <end position="58"/>
    </location>
</feature>
<dbReference type="OrthoDB" id="3203770at2759"/>
<feature type="region of interest" description="Disordered" evidence="2">
    <location>
        <begin position="1"/>
        <end position="75"/>
    </location>
</feature>
<feature type="coiled-coil region" evidence="1">
    <location>
        <begin position="191"/>
        <end position="225"/>
    </location>
</feature>
<evidence type="ECO:0000256" key="1">
    <source>
        <dbReference type="SAM" id="Coils"/>
    </source>
</evidence>
<reference evidence="3" key="1">
    <citation type="submission" date="2020-11" db="EMBL/GenBank/DDBJ databases">
        <authorList>
            <consortium name="DOE Joint Genome Institute"/>
            <person name="Ahrendt S."/>
            <person name="Riley R."/>
            <person name="Andreopoulos W."/>
            <person name="Labutti K."/>
            <person name="Pangilinan J."/>
            <person name="Ruiz-Duenas F.J."/>
            <person name="Barrasa J.M."/>
            <person name="Sanchez-Garcia M."/>
            <person name="Camarero S."/>
            <person name="Miyauchi S."/>
            <person name="Serrano A."/>
            <person name="Linde D."/>
            <person name="Babiker R."/>
            <person name="Drula E."/>
            <person name="Ayuso-Fernandez I."/>
            <person name="Pacheco R."/>
            <person name="Padilla G."/>
            <person name="Ferreira P."/>
            <person name="Barriuso J."/>
            <person name="Kellner H."/>
            <person name="Castanera R."/>
            <person name="Alfaro M."/>
            <person name="Ramirez L."/>
            <person name="Pisabarro A.G."/>
            <person name="Kuo A."/>
            <person name="Tritt A."/>
            <person name="Lipzen A."/>
            <person name="He G."/>
            <person name="Yan M."/>
            <person name="Ng V."/>
            <person name="Cullen D."/>
            <person name="Martin F."/>
            <person name="Rosso M.-N."/>
            <person name="Henrissat B."/>
            <person name="Hibbett D."/>
            <person name="Martinez A.T."/>
            <person name="Grigoriev I.V."/>
        </authorList>
    </citation>
    <scope>NUCLEOTIDE SEQUENCE</scope>
    <source>
        <strain evidence="3">AH 40177</strain>
    </source>
</reference>
<feature type="compositionally biased region" description="Low complexity" evidence="2">
    <location>
        <begin position="1"/>
        <end position="10"/>
    </location>
</feature>
<organism evidence="3 4">
    <name type="scientific">Rhodocollybia butyracea</name>
    <dbReference type="NCBI Taxonomy" id="206335"/>
    <lineage>
        <taxon>Eukaryota</taxon>
        <taxon>Fungi</taxon>
        <taxon>Dikarya</taxon>
        <taxon>Basidiomycota</taxon>
        <taxon>Agaricomycotina</taxon>
        <taxon>Agaricomycetes</taxon>
        <taxon>Agaricomycetidae</taxon>
        <taxon>Agaricales</taxon>
        <taxon>Marasmiineae</taxon>
        <taxon>Omphalotaceae</taxon>
        <taxon>Rhodocollybia</taxon>
    </lineage>
</organism>
<keyword evidence="4" id="KW-1185">Reference proteome</keyword>
<sequence>MLLAPIATPGAPTPAMPRLQTLRNRARLAPTTPSKPPLPIHFDPPQASSTPPRNQESPSFLRPSPSPGSDRSLRGGSILSWEQLASEASRTIPVDELGTLLSDMAAPFQPDPLSPMHTGNGGSMHLGVHMPSSPTLSAFNSPSGYGSISQVLLPNVTPSPAPPSRFSQRQSKDTEGPGVDTAIATLLRLQLSSAENTAKERLIRLQELEEELHNLKQMRAHETEVLSQQVSILESQLKTSLESRERSEGEQSAYTASLEEKLRHAQLQHDQAVHEAAENAYKHSNASWQSTLESRSRKMNAMCVASLAAREWRGVQEQCMNELDVLAADRETLNLLLGELDLARRNMTMV</sequence>
<dbReference type="Proteomes" id="UP000772434">
    <property type="component" value="Unassembled WGS sequence"/>
</dbReference>
<feature type="region of interest" description="Disordered" evidence="2">
    <location>
        <begin position="150"/>
        <end position="178"/>
    </location>
</feature>
<evidence type="ECO:0000256" key="2">
    <source>
        <dbReference type="SAM" id="MobiDB-lite"/>
    </source>
</evidence>
<protein>
    <submittedName>
        <fullName evidence="3">Uncharacterized protein</fullName>
    </submittedName>
</protein>
<name>A0A9P5Q289_9AGAR</name>
<gene>
    <name evidence="3" type="ORF">BDP27DRAFT_1319895</name>
</gene>